<evidence type="ECO:0000256" key="2">
    <source>
        <dbReference type="SAM" id="Phobius"/>
    </source>
</evidence>
<gene>
    <name evidence="3" type="ORF">CLV35_0716</name>
</gene>
<dbReference type="InParanoid" id="A0A420XU63"/>
<keyword evidence="2" id="KW-0812">Transmembrane</keyword>
<dbReference type="Pfam" id="PF14584">
    <property type="entry name" value="DUF4446"/>
    <property type="match status" value="1"/>
</dbReference>
<feature type="transmembrane region" description="Helical" evidence="2">
    <location>
        <begin position="12"/>
        <end position="32"/>
    </location>
</feature>
<sequence>MPDLSAHDAGTVALVACVVAALALLLAAWALLRLRSTRRQLAVLGAEGGHDVLTLMARQSAQVAEVRAETAAAMAEARRARAEVADSLRHVAVVRYDAFGDMGGRLSFSAALLDDGGDGVVLTSINGRSETRTYAKGVKAGASEHALSPEEEQAVSFARRGEGARR</sequence>
<feature type="region of interest" description="Disordered" evidence="1">
    <location>
        <begin position="140"/>
        <end position="166"/>
    </location>
</feature>
<dbReference type="Proteomes" id="UP000281955">
    <property type="component" value="Unassembled WGS sequence"/>
</dbReference>
<protein>
    <submittedName>
        <fullName evidence="3">Uncharacterized protein DUF4446</fullName>
    </submittedName>
</protein>
<organism evidence="3 4">
    <name type="scientific">Motilibacter peucedani</name>
    <dbReference type="NCBI Taxonomy" id="598650"/>
    <lineage>
        <taxon>Bacteria</taxon>
        <taxon>Bacillati</taxon>
        <taxon>Actinomycetota</taxon>
        <taxon>Actinomycetes</taxon>
        <taxon>Motilibacterales</taxon>
        <taxon>Motilibacteraceae</taxon>
        <taxon>Motilibacter</taxon>
    </lineage>
</organism>
<keyword evidence="4" id="KW-1185">Reference proteome</keyword>
<comment type="caution">
    <text evidence="3">The sequence shown here is derived from an EMBL/GenBank/DDBJ whole genome shotgun (WGS) entry which is preliminary data.</text>
</comment>
<reference evidence="3 4" key="1">
    <citation type="submission" date="2018-10" db="EMBL/GenBank/DDBJ databases">
        <title>Genomic Encyclopedia of Archaeal and Bacterial Type Strains, Phase II (KMG-II): from individual species to whole genera.</title>
        <authorList>
            <person name="Goeker M."/>
        </authorList>
    </citation>
    <scope>NUCLEOTIDE SEQUENCE [LARGE SCALE GENOMIC DNA]</scope>
    <source>
        <strain evidence="3 4">RP-AC37</strain>
    </source>
</reference>
<evidence type="ECO:0000313" key="4">
    <source>
        <dbReference type="Proteomes" id="UP000281955"/>
    </source>
</evidence>
<evidence type="ECO:0000313" key="3">
    <source>
        <dbReference type="EMBL" id="RKS80290.1"/>
    </source>
</evidence>
<proteinExistence type="predicted"/>
<accession>A0A420XU63</accession>
<evidence type="ECO:0000256" key="1">
    <source>
        <dbReference type="SAM" id="MobiDB-lite"/>
    </source>
</evidence>
<dbReference type="RefSeq" id="WP_231121446.1">
    <property type="nucleotide sequence ID" value="NZ_RBWV01000009.1"/>
</dbReference>
<name>A0A420XU63_9ACTN</name>
<dbReference type="InterPro" id="IPR027981">
    <property type="entry name" value="DUF4446"/>
</dbReference>
<dbReference type="EMBL" id="RBWV01000009">
    <property type="protein sequence ID" value="RKS80290.1"/>
    <property type="molecule type" value="Genomic_DNA"/>
</dbReference>
<dbReference type="AlphaFoldDB" id="A0A420XU63"/>
<keyword evidence="2" id="KW-0472">Membrane</keyword>
<keyword evidence="2" id="KW-1133">Transmembrane helix</keyword>